<evidence type="ECO:0000256" key="1">
    <source>
        <dbReference type="ARBA" id="ARBA00022630"/>
    </source>
</evidence>
<comment type="catalytic activity">
    <reaction evidence="3">
        <text>[thioredoxin]-dithiol + NADP(+) = [thioredoxin]-disulfide + NADPH + H(+)</text>
        <dbReference type="Rhea" id="RHEA:20345"/>
        <dbReference type="Rhea" id="RHEA-COMP:10698"/>
        <dbReference type="Rhea" id="RHEA-COMP:10700"/>
        <dbReference type="ChEBI" id="CHEBI:15378"/>
        <dbReference type="ChEBI" id="CHEBI:29950"/>
        <dbReference type="ChEBI" id="CHEBI:50058"/>
        <dbReference type="ChEBI" id="CHEBI:57783"/>
        <dbReference type="ChEBI" id="CHEBI:58349"/>
        <dbReference type="EC" id="1.8.1.9"/>
    </reaction>
</comment>
<keyword evidence="2 6" id="KW-0560">Oxidoreductase</keyword>
<keyword evidence="1" id="KW-0285">Flavoprotein</keyword>
<dbReference type="EC" id="1.8.1.9" evidence="6"/>
<evidence type="ECO:0000313" key="6">
    <source>
        <dbReference type="EMBL" id="CAA9222490.1"/>
    </source>
</evidence>
<evidence type="ECO:0000256" key="4">
    <source>
        <dbReference type="SAM" id="MobiDB-lite"/>
    </source>
</evidence>
<dbReference type="EMBL" id="CADCTE010000042">
    <property type="protein sequence ID" value="CAA9222490.1"/>
    <property type="molecule type" value="Genomic_DNA"/>
</dbReference>
<dbReference type="Gene3D" id="3.50.50.60">
    <property type="entry name" value="FAD/NAD(P)-binding domain"/>
    <property type="match status" value="2"/>
</dbReference>
<dbReference type="Pfam" id="PF07992">
    <property type="entry name" value="Pyr_redox_2"/>
    <property type="match status" value="1"/>
</dbReference>
<accession>A0A6J4HG03</accession>
<feature type="region of interest" description="Disordered" evidence="4">
    <location>
        <begin position="319"/>
        <end position="348"/>
    </location>
</feature>
<evidence type="ECO:0000256" key="2">
    <source>
        <dbReference type="ARBA" id="ARBA00023002"/>
    </source>
</evidence>
<feature type="domain" description="FAD/NAD(P)-binding" evidence="5">
    <location>
        <begin position="7"/>
        <end position="288"/>
    </location>
</feature>
<evidence type="ECO:0000259" key="5">
    <source>
        <dbReference type="Pfam" id="PF07992"/>
    </source>
</evidence>
<dbReference type="AlphaFoldDB" id="A0A6J4HG03"/>
<dbReference type="InterPro" id="IPR036188">
    <property type="entry name" value="FAD/NAD-bd_sf"/>
</dbReference>
<dbReference type="InterPro" id="IPR023753">
    <property type="entry name" value="FAD/NAD-binding_dom"/>
</dbReference>
<feature type="compositionally biased region" description="Low complexity" evidence="4">
    <location>
        <begin position="326"/>
        <end position="340"/>
    </location>
</feature>
<dbReference type="InterPro" id="IPR050097">
    <property type="entry name" value="Ferredoxin-NADP_redctase_2"/>
</dbReference>
<dbReference type="PRINTS" id="PR00368">
    <property type="entry name" value="FADPNR"/>
</dbReference>
<dbReference type="SUPFAM" id="SSF51905">
    <property type="entry name" value="FAD/NAD(P)-binding domain"/>
    <property type="match status" value="1"/>
</dbReference>
<dbReference type="RefSeq" id="WP_294564776.1">
    <property type="nucleotide sequence ID" value="NZ_CADCTE010000042.1"/>
</dbReference>
<evidence type="ECO:0000256" key="3">
    <source>
        <dbReference type="ARBA" id="ARBA00048132"/>
    </source>
</evidence>
<sequence>MQDSSRYDVVIIGGGPAGLSAAVALGRSLRTTAVIDSGSPRNAPAAGVHNFLSRDGVPPLELVAAGRTEAASYGSVLIDAEAVDIEKDPEGFTVTLGGGGRLSGRRLLVTTGLTDELPDVQGLAAHWGSGVIHCPYCHGYEARGRAIGVLATGPMAMHQVQMFRQLSSEVTLFLHTGPELTDDEWELLAALSVRVVSGKVEAVEETDGSLSGVRLESGDGFPLDALVVAPRFAARSALLESLGVRITEHPMGIGYSAEVDPQGRTSVPGVWAAGNVADPVAQVMASSAAGLMAGAAINGDLLAEDAAAAVERHRAGAGQALGGAPAGHDNGTTTGTPDGTAELESHAH</sequence>
<reference evidence="6" key="1">
    <citation type="submission" date="2020-02" db="EMBL/GenBank/DDBJ databases">
        <authorList>
            <person name="Meier V. D."/>
        </authorList>
    </citation>
    <scope>NUCLEOTIDE SEQUENCE</scope>
    <source>
        <strain evidence="6">AVDCRST_MAG83</strain>
    </source>
</reference>
<organism evidence="6">
    <name type="scientific">uncultured Arthrobacter sp</name>
    <dbReference type="NCBI Taxonomy" id="114050"/>
    <lineage>
        <taxon>Bacteria</taxon>
        <taxon>Bacillati</taxon>
        <taxon>Actinomycetota</taxon>
        <taxon>Actinomycetes</taxon>
        <taxon>Micrococcales</taxon>
        <taxon>Micrococcaceae</taxon>
        <taxon>Arthrobacter</taxon>
        <taxon>environmental samples</taxon>
    </lineage>
</organism>
<dbReference type="PANTHER" id="PTHR48105">
    <property type="entry name" value="THIOREDOXIN REDUCTASE 1-RELATED-RELATED"/>
    <property type="match status" value="1"/>
</dbReference>
<gene>
    <name evidence="6" type="ORF">AVDCRST_MAG83-553</name>
</gene>
<dbReference type="GO" id="GO:0004791">
    <property type="term" value="F:thioredoxin-disulfide reductase (NADPH) activity"/>
    <property type="evidence" value="ECO:0007669"/>
    <property type="project" value="UniProtKB-EC"/>
</dbReference>
<name>A0A6J4HG03_9MICC</name>
<proteinExistence type="predicted"/>
<dbReference type="PRINTS" id="PR00469">
    <property type="entry name" value="PNDRDTASEII"/>
</dbReference>
<protein>
    <submittedName>
        <fullName evidence="6">Thioredoxin reductase</fullName>
        <ecNumber evidence="6">1.8.1.9</ecNumber>
    </submittedName>
</protein>